<feature type="transmembrane region" description="Helical" evidence="2">
    <location>
        <begin position="6"/>
        <end position="25"/>
    </location>
</feature>
<reference evidence="3 4" key="1">
    <citation type="submission" date="2020-05" db="EMBL/GenBank/DDBJ databases">
        <title>Distinct polysaccharide utilization as determinants for interspecies competition between intestinal Prevotella spp.</title>
        <authorList>
            <person name="Galvez E.J.C."/>
            <person name="Iljazovic A."/>
            <person name="Strowig T."/>
        </authorList>
    </citation>
    <scope>NUCLEOTIDE SEQUENCE [LARGE SCALE GENOMIC DNA]</scope>
    <source>
        <strain evidence="3 4">PMUR</strain>
    </source>
</reference>
<keyword evidence="2" id="KW-0812">Transmembrane</keyword>
<evidence type="ECO:0000256" key="2">
    <source>
        <dbReference type="SAM" id="Phobius"/>
    </source>
</evidence>
<organism evidence="3 4">
    <name type="scientific">Xylanibacter muris</name>
    <dbReference type="NCBI Taxonomy" id="2736290"/>
    <lineage>
        <taxon>Bacteria</taxon>
        <taxon>Pseudomonadati</taxon>
        <taxon>Bacteroidota</taxon>
        <taxon>Bacteroidia</taxon>
        <taxon>Bacteroidales</taxon>
        <taxon>Prevotellaceae</taxon>
        <taxon>Xylanibacter</taxon>
    </lineage>
</organism>
<keyword evidence="4" id="KW-1185">Reference proteome</keyword>
<dbReference type="Pfam" id="PF14286">
    <property type="entry name" value="DHHW"/>
    <property type="match status" value="1"/>
</dbReference>
<dbReference type="EMBL" id="JABKKF010000004">
    <property type="protein sequence ID" value="NPD91938.1"/>
    <property type="molecule type" value="Genomic_DNA"/>
</dbReference>
<feature type="region of interest" description="Disordered" evidence="1">
    <location>
        <begin position="453"/>
        <end position="506"/>
    </location>
</feature>
<evidence type="ECO:0000313" key="3">
    <source>
        <dbReference type="EMBL" id="NPD91938.1"/>
    </source>
</evidence>
<dbReference type="Proteomes" id="UP000714420">
    <property type="component" value="Unassembled WGS sequence"/>
</dbReference>
<dbReference type="InterPro" id="IPR025945">
    <property type="entry name" value="DHHW"/>
</dbReference>
<proteinExistence type="predicted"/>
<evidence type="ECO:0000313" key="4">
    <source>
        <dbReference type="Proteomes" id="UP000714420"/>
    </source>
</evidence>
<accession>A0ABX2AL65</accession>
<evidence type="ECO:0008006" key="5">
    <source>
        <dbReference type="Google" id="ProtNLM"/>
    </source>
</evidence>
<feature type="region of interest" description="Disordered" evidence="1">
    <location>
        <begin position="105"/>
        <end position="124"/>
    </location>
</feature>
<comment type="caution">
    <text evidence="3">The sequence shown here is derived from an EMBL/GenBank/DDBJ whole genome shotgun (WGS) entry which is preliminary data.</text>
</comment>
<keyword evidence="2" id="KW-0472">Membrane</keyword>
<sequence length="506" mass="55969">MEMNKLYIFIIGLVFAAFVTVFDTLPRSTYSHLEKRDLAVFPDFTVERLISGAFTKEVSSWFSDSEPFRDELMAVSLHLKDFMRLSASEDQITFHAAEKTDAVVTEDDEDTGAVSDSGGDGLVDGYVNDTPDDGSAKIANAGIVIVGRGDKVRALMAYGGGPRGGGAYADVANKYKETFGSKVNVYCMVIPTAIEYYCPEQARKATNRQWPTINNVHSRLNGNVKAVDVYTSLGKHADEDIYLRTDHHWSPLGAFYAAKEFARVAGVPFRELDSYTRKVVHGYVGSMYGYSKDISIKNAPEDFVYYVPSGVTFNTTYIDYRIDKSYHVTGMGKPYKGPFFYKFKDGSGGAYCTFMGSDAKITKVVTSTNNGRRVLILKDSFGNAIPGYLFFSFEEVHVVDTRYFTKNMKEYVVGNGITDILFANNIFNAYNPRFCSRYARFLTQADGSGIHTPSPVAADSAGLHPGNVRHADAQEHHVPSADSAFSNRQKENTQPKAEADSTGNDI</sequence>
<feature type="compositionally biased region" description="Basic and acidic residues" evidence="1">
    <location>
        <begin position="488"/>
        <end position="499"/>
    </location>
</feature>
<feature type="compositionally biased region" description="Basic and acidic residues" evidence="1">
    <location>
        <begin position="469"/>
        <end position="479"/>
    </location>
</feature>
<gene>
    <name evidence="3" type="ORF">HPS56_06150</name>
</gene>
<evidence type="ECO:0000256" key="1">
    <source>
        <dbReference type="SAM" id="MobiDB-lite"/>
    </source>
</evidence>
<feature type="compositionally biased region" description="Low complexity" evidence="1">
    <location>
        <begin position="112"/>
        <end position="124"/>
    </location>
</feature>
<name>A0ABX2AL65_9BACT</name>
<keyword evidence="2" id="KW-1133">Transmembrane helix</keyword>
<protein>
    <recommendedName>
        <fullName evidence="5">DHHW protein</fullName>
    </recommendedName>
</protein>